<dbReference type="AlphaFoldDB" id="A0A4R2T978"/>
<dbReference type="GO" id="GO:0030288">
    <property type="term" value="C:outer membrane-bounded periplasmic space"/>
    <property type="evidence" value="ECO:0007669"/>
    <property type="project" value="TreeGrafter"/>
</dbReference>
<evidence type="ECO:0000313" key="3">
    <source>
        <dbReference type="EMBL" id="TCP99667.1"/>
    </source>
</evidence>
<reference evidence="3 4" key="1">
    <citation type="submission" date="2019-03" db="EMBL/GenBank/DDBJ databases">
        <title>Genomic Encyclopedia of Type Strains, Phase IV (KMG-IV): sequencing the most valuable type-strain genomes for metagenomic binning, comparative biology and taxonomic classification.</title>
        <authorList>
            <person name="Goeker M."/>
        </authorList>
    </citation>
    <scope>NUCLEOTIDE SEQUENCE [LARGE SCALE GENOMIC DNA]</scope>
    <source>
        <strain evidence="3 4">DSM 100013</strain>
    </source>
</reference>
<dbReference type="SUPFAM" id="SSF53187">
    <property type="entry name" value="Zn-dependent exopeptidases"/>
    <property type="match status" value="1"/>
</dbReference>
<dbReference type="PANTHER" id="PTHR30404">
    <property type="entry name" value="N-ACETYLMURAMOYL-L-ALANINE AMIDASE"/>
    <property type="match status" value="1"/>
</dbReference>
<dbReference type="Proteomes" id="UP000295504">
    <property type="component" value="Unassembled WGS sequence"/>
</dbReference>
<keyword evidence="1" id="KW-0378">Hydrolase</keyword>
<protein>
    <submittedName>
        <fullName evidence="3">N-acetylmuramoyl-L-alanine amidase</fullName>
    </submittedName>
</protein>
<dbReference type="InterPro" id="IPR014234">
    <property type="entry name" value="Spore_CwlD"/>
</dbReference>
<dbReference type="SMART" id="SM00646">
    <property type="entry name" value="Ami_3"/>
    <property type="match status" value="1"/>
</dbReference>
<keyword evidence="4" id="KW-1185">Reference proteome</keyword>
<dbReference type="CDD" id="cd02696">
    <property type="entry name" value="MurNAc-LAA"/>
    <property type="match status" value="1"/>
</dbReference>
<dbReference type="GO" id="GO:0009253">
    <property type="term" value="P:peptidoglycan catabolic process"/>
    <property type="evidence" value="ECO:0007669"/>
    <property type="project" value="InterPro"/>
</dbReference>
<dbReference type="Gene3D" id="3.40.630.40">
    <property type="entry name" value="Zn-dependent exopeptidases"/>
    <property type="match status" value="1"/>
</dbReference>
<dbReference type="InterPro" id="IPR050695">
    <property type="entry name" value="N-acetylmuramoyl_amidase_3"/>
</dbReference>
<evidence type="ECO:0000259" key="2">
    <source>
        <dbReference type="SMART" id="SM00646"/>
    </source>
</evidence>
<accession>A0A4R2T978</accession>
<comment type="caution">
    <text evidence="3">The sequence shown here is derived from an EMBL/GenBank/DDBJ whole genome shotgun (WGS) entry which is preliminary data.</text>
</comment>
<sequence>MPIILCITLIVCVAKYYVYKKTVATLLPGTTKVIVIDAGHGGVDPGAIGRNLGVLEKDVNLAIAKYLKEYLEQSGSIVIMTRKSDKGLYSLGGTLRQKKNEDLRNRKAIVKNSNANIFITIHLNSFPQSQYYGAQTFYPKDNPTGKILAEKIQGSLIEILDNNNSRVALSKEGIYLIKGLDIPTALIECGFLSNPKEEKLLNSTQYQKKVAWAIYVGIQKYFEDNP</sequence>
<evidence type="ECO:0000256" key="1">
    <source>
        <dbReference type="ARBA" id="ARBA00022801"/>
    </source>
</evidence>
<gene>
    <name evidence="3" type="ORF">EDD79_10352</name>
</gene>
<dbReference type="GO" id="GO:0008745">
    <property type="term" value="F:N-acetylmuramoyl-L-alanine amidase activity"/>
    <property type="evidence" value="ECO:0007669"/>
    <property type="project" value="InterPro"/>
</dbReference>
<organism evidence="3 4">
    <name type="scientific">Serpentinicella alkaliphila</name>
    <dbReference type="NCBI Taxonomy" id="1734049"/>
    <lineage>
        <taxon>Bacteria</taxon>
        <taxon>Bacillati</taxon>
        <taxon>Bacillota</taxon>
        <taxon>Clostridia</taxon>
        <taxon>Peptostreptococcales</taxon>
        <taxon>Natronincolaceae</taxon>
        <taxon>Serpentinicella</taxon>
    </lineage>
</organism>
<dbReference type="Pfam" id="PF01520">
    <property type="entry name" value="Amidase_3"/>
    <property type="match status" value="1"/>
</dbReference>
<feature type="domain" description="MurNAc-LAA" evidence="2">
    <location>
        <begin position="107"/>
        <end position="219"/>
    </location>
</feature>
<dbReference type="NCBIfam" id="TIGR02883">
    <property type="entry name" value="spore_cwlD"/>
    <property type="match status" value="1"/>
</dbReference>
<dbReference type="InterPro" id="IPR002508">
    <property type="entry name" value="MurNAc-LAA_cat"/>
</dbReference>
<dbReference type="PANTHER" id="PTHR30404:SF0">
    <property type="entry name" value="N-ACETYLMURAMOYL-L-ALANINE AMIDASE AMIC"/>
    <property type="match status" value="1"/>
</dbReference>
<name>A0A4R2T978_9FIRM</name>
<dbReference type="EMBL" id="SLYC01000035">
    <property type="protein sequence ID" value="TCP99667.1"/>
    <property type="molecule type" value="Genomic_DNA"/>
</dbReference>
<evidence type="ECO:0000313" key="4">
    <source>
        <dbReference type="Proteomes" id="UP000295504"/>
    </source>
</evidence>
<proteinExistence type="predicted"/>